<sequence length="166" mass="18636">MSASLRRAKSKICRLFYCAPSGRCCALLDASESEEFRNLWRSCRAAPKTPRRVKRFSFRAANAEEPQTPKKENETELGREPTFAHEVTVMNNSSRSILVLLAFVCPPLAVLVVLGCDFHVFTSFVLTLVGWFPGVAHAIFIVHNRTCAPTPHKIIGFEPYLPEMIP</sequence>
<name>A0A4U5MQL9_STECR</name>
<dbReference type="InterPro" id="IPR000612">
    <property type="entry name" value="PMP3"/>
</dbReference>
<evidence type="ECO:0000256" key="4">
    <source>
        <dbReference type="ARBA" id="ARBA00022989"/>
    </source>
</evidence>
<accession>A0A4U5MQL9</accession>
<gene>
    <name evidence="7" type="ORF">L596_019441</name>
</gene>
<dbReference type="GO" id="GO:0016020">
    <property type="term" value="C:membrane"/>
    <property type="evidence" value="ECO:0007669"/>
    <property type="project" value="UniProtKB-SubCell"/>
</dbReference>
<dbReference type="EMBL" id="AZBU02000006">
    <property type="protein sequence ID" value="TKR71911.1"/>
    <property type="molecule type" value="Genomic_DNA"/>
</dbReference>
<reference evidence="7 8" key="2">
    <citation type="journal article" date="2019" name="G3 (Bethesda)">
        <title>Hybrid Assembly of the Genome of the Entomopathogenic Nematode Steinernema carpocapsae Identifies the X-Chromosome.</title>
        <authorList>
            <person name="Serra L."/>
            <person name="Macchietto M."/>
            <person name="Macias-Munoz A."/>
            <person name="McGill C.J."/>
            <person name="Rodriguez I.M."/>
            <person name="Rodriguez B."/>
            <person name="Murad R."/>
            <person name="Mortazavi A."/>
        </authorList>
    </citation>
    <scope>NUCLEOTIDE SEQUENCE [LARGE SCALE GENOMIC DNA]</scope>
    <source>
        <strain evidence="7 8">ALL</strain>
    </source>
</reference>
<comment type="subcellular location">
    <subcellularLocation>
        <location evidence="1">Membrane</location>
    </subcellularLocation>
</comment>
<dbReference type="Pfam" id="PF01679">
    <property type="entry name" value="Pmp3"/>
    <property type="match status" value="1"/>
</dbReference>
<reference evidence="7 8" key="1">
    <citation type="journal article" date="2015" name="Genome Biol.">
        <title>Comparative genomics of Steinernema reveals deeply conserved gene regulatory networks.</title>
        <authorList>
            <person name="Dillman A.R."/>
            <person name="Macchietto M."/>
            <person name="Porter C.F."/>
            <person name="Rogers A."/>
            <person name="Williams B."/>
            <person name="Antoshechkin I."/>
            <person name="Lee M.M."/>
            <person name="Goodwin Z."/>
            <person name="Lu X."/>
            <person name="Lewis E.E."/>
            <person name="Goodrich-Blair H."/>
            <person name="Stock S.P."/>
            <person name="Adams B.J."/>
            <person name="Sternberg P.W."/>
            <person name="Mortazavi A."/>
        </authorList>
    </citation>
    <scope>NUCLEOTIDE SEQUENCE [LARGE SCALE GENOMIC DNA]</scope>
    <source>
        <strain evidence="7 8">ALL</strain>
    </source>
</reference>
<evidence type="ECO:0000256" key="5">
    <source>
        <dbReference type="ARBA" id="ARBA00023136"/>
    </source>
</evidence>
<comment type="similarity">
    <text evidence="2">Belongs to the UPF0057 (PMP3) family.</text>
</comment>
<keyword evidence="8" id="KW-1185">Reference proteome</keyword>
<dbReference type="AlphaFoldDB" id="A0A4U5MQL9"/>
<dbReference type="OrthoDB" id="5912871at2759"/>
<evidence type="ECO:0000313" key="7">
    <source>
        <dbReference type="EMBL" id="TKR71911.1"/>
    </source>
</evidence>
<proteinExistence type="inferred from homology"/>
<protein>
    <submittedName>
        <fullName evidence="7">Uncharacterized protein</fullName>
    </submittedName>
</protein>
<keyword evidence="3 6" id="KW-0812">Transmembrane</keyword>
<comment type="caution">
    <text evidence="7">The sequence shown here is derived from an EMBL/GenBank/DDBJ whole genome shotgun (WGS) entry which is preliminary data.</text>
</comment>
<evidence type="ECO:0000313" key="8">
    <source>
        <dbReference type="Proteomes" id="UP000298663"/>
    </source>
</evidence>
<evidence type="ECO:0000256" key="2">
    <source>
        <dbReference type="ARBA" id="ARBA00009530"/>
    </source>
</evidence>
<organism evidence="7 8">
    <name type="scientific">Steinernema carpocapsae</name>
    <name type="common">Entomopathogenic nematode</name>
    <dbReference type="NCBI Taxonomy" id="34508"/>
    <lineage>
        <taxon>Eukaryota</taxon>
        <taxon>Metazoa</taxon>
        <taxon>Ecdysozoa</taxon>
        <taxon>Nematoda</taxon>
        <taxon>Chromadorea</taxon>
        <taxon>Rhabditida</taxon>
        <taxon>Tylenchina</taxon>
        <taxon>Panagrolaimomorpha</taxon>
        <taxon>Strongyloidoidea</taxon>
        <taxon>Steinernematidae</taxon>
        <taxon>Steinernema</taxon>
    </lineage>
</organism>
<dbReference type="PANTHER" id="PTHR21659:SF42">
    <property type="entry name" value="UPF0057 MEMBRANE PROTEIN ZK632.10-RELATED"/>
    <property type="match status" value="1"/>
</dbReference>
<dbReference type="PANTHER" id="PTHR21659">
    <property type="entry name" value="HYDROPHOBIC PROTEIN RCI2 LOW TEMPERATURE AND SALT RESPONSIVE PROTEIN LTI6 -RELATED"/>
    <property type="match status" value="1"/>
</dbReference>
<evidence type="ECO:0000256" key="3">
    <source>
        <dbReference type="ARBA" id="ARBA00022692"/>
    </source>
</evidence>
<dbReference type="Proteomes" id="UP000298663">
    <property type="component" value="Unassembled WGS sequence"/>
</dbReference>
<keyword evidence="5 6" id="KW-0472">Membrane</keyword>
<feature type="transmembrane region" description="Helical" evidence="6">
    <location>
        <begin position="120"/>
        <end position="142"/>
    </location>
</feature>
<feature type="transmembrane region" description="Helical" evidence="6">
    <location>
        <begin position="97"/>
        <end position="114"/>
    </location>
</feature>
<evidence type="ECO:0000256" key="1">
    <source>
        <dbReference type="ARBA" id="ARBA00004370"/>
    </source>
</evidence>
<keyword evidence="4 6" id="KW-1133">Transmembrane helix</keyword>
<evidence type="ECO:0000256" key="6">
    <source>
        <dbReference type="SAM" id="Phobius"/>
    </source>
</evidence>